<sequence length="1165" mass="132350">MDEPDLLLDEVDAFEDCIDADATEESNDDGIESFAGTEFVDELFAHGSDLDENGGRPLKAKNEFKIDHSSGSFRMKPENFMSRTNDPNFDAAQALEMFQRRYTMDYGRKASGSKAADPEDRYFPIFHLDMISIVGRPLQPITRRSGFFDNVTFTLRHWHSSYVGKHVTTNLPFDIRNRTFRIATAASRELWFIVMHPVHSQMDDLSGSQGQRRQRQKASRRSSALERHHAKALAEYIIGIFTDGELLGEGVEPSWGLNDRRSSSLSYDKWTTFQTLFMDNWSTFSRDHAYDRFWLDNKPAFHTYDYGANIEIEVNEELKKLPMETRLRPENEDEDEDPDSDSDTDSDSGSGSDSNSTSNVGRNRDHRSRRANYDETEASSSAGRRALDNSLADDDAGTNDGNQEHLYSGGLEHLRTELEKKYNIDNIDQISYALAADVNCIERTPNRSSDGGQNTGGAVSLLADRRKLVEHYGGLRGFTFYPLAFHPRYGNFSSPRPPRFLDDVCLVMRDNMSYRNNGAEDVLSFGYFHAYSNIKRTIRSRPEDLLPARGIATGALTLPPSEACQRAHIRARQQRLLRTLSGEQTPEQPGLSIPFAREQHRIKTAMSQNQVAFRMEQVVTIRTNKLESHRRHFFSVLQPIFQLIRFFLKEKRSYTSVLRGFKPSIFPNVLCSFARLFELTLAEMHQRFQARADKGLDLALSEAVAVLDRLGNYCFTGDSRVLMSTVLRPLFTTDSLKLGAWPYVSADMLDFRGASGKMDVVRWPRTKDEERKPILLHLASLEYHYGRVVAANCHSRVWFGQLGAETINHIGSANKFIKKIFRGFWVPQMVSFMAHQLRIQLNQGARSGRDPTEHLHRSQRFSTILEAWELSEEPFSSEQLEKLFPDESTGDAPVPLPAPSTSNKARCDFAEEIYNACLGDDETTWQAVASKNATWPSMLREAIRSTSKADVTAQEWIDGVAKQMAEAGIDWVPGCHCKRLTSRRVVLLDRIHRYKRSQKMMMLPTGPPGSLKRAAKEAELRLTAEEHTLKRSRKRRIDLGSEVPFKKVPKVVQEGFAKLEGYYTKTDLSAVRHLTLAYSCLVDCLGDPLCDLMLMLALTFAACTVTPQIGEGEAEFRPTKKKKDSDMLAAAMVTRMLWFIRSEAFPWEENDKGVLPVAKMTRKLE</sequence>
<evidence type="ECO:0000313" key="2">
    <source>
        <dbReference type="EMBL" id="RSL85732.1"/>
    </source>
</evidence>
<dbReference type="Proteomes" id="UP000287144">
    <property type="component" value="Unassembled WGS sequence"/>
</dbReference>
<gene>
    <name evidence="2" type="ORF">CEP52_016047</name>
</gene>
<accession>A0A428S7F2</accession>
<evidence type="ECO:0000256" key="1">
    <source>
        <dbReference type="SAM" id="MobiDB-lite"/>
    </source>
</evidence>
<protein>
    <submittedName>
        <fullName evidence="2">Uncharacterized protein</fullName>
    </submittedName>
</protein>
<comment type="caution">
    <text evidence="2">The sequence shown here is derived from an EMBL/GenBank/DDBJ whole genome shotgun (WGS) entry which is preliminary data.</text>
</comment>
<reference evidence="2 3" key="1">
    <citation type="submission" date="2017-06" db="EMBL/GenBank/DDBJ databases">
        <title>Comparative genomic analysis of Ambrosia Fusariam Clade fungi.</title>
        <authorList>
            <person name="Stajich J.E."/>
            <person name="Carrillo J."/>
            <person name="Kijimoto T."/>
            <person name="Eskalen A."/>
            <person name="O'Donnell K."/>
            <person name="Kasson M."/>
        </authorList>
    </citation>
    <scope>NUCLEOTIDE SEQUENCE [LARGE SCALE GENOMIC DNA]</scope>
    <source>
        <strain evidence="2 3">NRRL62579</strain>
    </source>
</reference>
<keyword evidence="3" id="KW-1185">Reference proteome</keyword>
<dbReference type="AlphaFoldDB" id="A0A428S7F2"/>
<dbReference type="EMBL" id="NKCK01000314">
    <property type="protein sequence ID" value="RSL85732.1"/>
    <property type="molecule type" value="Genomic_DNA"/>
</dbReference>
<proteinExistence type="predicted"/>
<feature type="region of interest" description="Disordered" evidence="1">
    <location>
        <begin position="203"/>
        <end position="224"/>
    </location>
</feature>
<feature type="compositionally biased region" description="Acidic residues" evidence="1">
    <location>
        <begin position="331"/>
        <end position="346"/>
    </location>
</feature>
<organism evidence="2 3">
    <name type="scientific">Fusarium oligoseptatum</name>
    <dbReference type="NCBI Taxonomy" id="2604345"/>
    <lineage>
        <taxon>Eukaryota</taxon>
        <taxon>Fungi</taxon>
        <taxon>Dikarya</taxon>
        <taxon>Ascomycota</taxon>
        <taxon>Pezizomycotina</taxon>
        <taxon>Sordariomycetes</taxon>
        <taxon>Hypocreomycetidae</taxon>
        <taxon>Hypocreales</taxon>
        <taxon>Nectriaceae</taxon>
        <taxon>Fusarium</taxon>
        <taxon>Fusarium solani species complex</taxon>
    </lineage>
</organism>
<feature type="region of interest" description="Disordered" evidence="1">
    <location>
        <begin position="327"/>
        <end position="406"/>
    </location>
</feature>
<evidence type="ECO:0000313" key="3">
    <source>
        <dbReference type="Proteomes" id="UP000287144"/>
    </source>
</evidence>
<feature type="compositionally biased region" description="Low complexity" evidence="1">
    <location>
        <begin position="347"/>
        <end position="358"/>
    </location>
</feature>
<name>A0A428S7F2_9HYPO</name>